<dbReference type="NCBIfam" id="TIGR01887">
    <property type="entry name" value="dipeptidaselike"/>
    <property type="match status" value="1"/>
</dbReference>
<dbReference type="NCBIfam" id="NF005591">
    <property type="entry name" value="PRK07318.1"/>
    <property type="match status" value="1"/>
</dbReference>
<dbReference type="GO" id="GO:0006526">
    <property type="term" value="P:L-arginine biosynthetic process"/>
    <property type="evidence" value="ECO:0007669"/>
    <property type="project" value="TreeGrafter"/>
</dbReference>
<keyword evidence="4" id="KW-0479">Metal-binding</keyword>
<dbReference type="InterPro" id="IPR036264">
    <property type="entry name" value="Bact_exopeptidase_dim_dom"/>
</dbReference>
<keyword evidence="8" id="KW-0482">Metalloprotease</keyword>
<dbReference type="SUPFAM" id="SSF55031">
    <property type="entry name" value="Bacterial exopeptidase dimerisation domain"/>
    <property type="match status" value="1"/>
</dbReference>
<dbReference type="GO" id="GO:0008270">
    <property type="term" value="F:zinc ion binding"/>
    <property type="evidence" value="ECO:0007669"/>
    <property type="project" value="InterPro"/>
</dbReference>
<gene>
    <name evidence="9" type="ORF">HNQ80_004865</name>
</gene>
<evidence type="ECO:0000256" key="4">
    <source>
        <dbReference type="ARBA" id="ARBA00022723"/>
    </source>
</evidence>
<dbReference type="PANTHER" id="PTHR43808">
    <property type="entry name" value="ACETYLORNITHINE DEACETYLASE"/>
    <property type="match status" value="1"/>
</dbReference>
<dbReference type="InterPro" id="IPR010964">
    <property type="entry name" value="M20A_pepV-rel"/>
</dbReference>
<comment type="cofactor">
    <cofactor evidence="1">
        <name>Zn(2+)</name>
        <dbReference type="ChEBI" id="CHEBI:29105"/>
    </cofactor>
</comment>
<dbReference type="GO" id="GO:0008777">
    <property type="term" value="F:acetylornithine deacetylase activity"/>
    <property type="evidence" value="ECO:0007669"/>
    <property type="project" value="TreeGrafter"/>
</dbReference>
<dbReference type="Gene3D" id="3.30.70.360">
    <property type="match status" value="2"/>
</dbReference>
<proteinExistence type="inferred from homology"/>
<evidence type="ECO:0000256" key="3">
    <source>
        <dbReference type="ARBA" id="ARBA00022670"/>
    </source>
</evidence>
<dbReference type="PROSITE" id="PS00758">
    <property type="entry name" value="ARGE_DAPE_CPG2_1"/>
    <property type="match status" value="1"/>
</dbReference>
<evidence type="ECO:0000256" key="6">
    <source>
        <dbReference type="ARBA" id="ARBA00022833"/>
    </source>
</evidence>
<dbReference type="GO" id="GO:0006508">
    <property type="term" value="P:proteolysis"/>
    <property type="evidence" value="ECO:0007669"/>
    <property type="project" value="UniProtKB-KW"/>
</dbReference>
<dbReference type="SUPFAM" id="SSF53187">
    <property type="entry name" value="Zn-dependent exopeptidases"/>
    <property type="match status" value="1"/>
</dbReference>
<comment type="similarity">
    <text evidence="2">Belongs to the peptidase M20A family.</text>
</comment>
<evidence type="ECO:0000256" key="1">
    <source>
        <dbReference type="ARBA" id="ARBA00001947"/>
    </source>
</evidence>
<evidence type="ECO:0000313" key="10">
    <source>
        <dbReference type="Proteomes" id="UP000579281"/>
    </source>
</evidence>
<dbReference type="PANTHER" id="PTHR43808:SF31">
    <property type="entry name" value="N-ACETYL-L-CITRULLINE DEACETYLASE"/>
    <property type="match status" value="1"/>
</dbReference>
<evidence type="ECO:0000313" key="9">
    <source>
        <dbReference type="EMBL" id="MBB6218691.1"/>
    </source>
</evidence>
<dbReference type="InterPro" id="IPR050072">
    <property type="entry name" value="Peptidase_M20A"/>
</dbReference>
<reference evidence="9 10" key="1">
    <citation type="submission" date="2020-08" db="EMBL/GenBank/DDBJ databases">
        <title>Genomic Encyclopedia of Type Strains, Phase IV (KMG-IV): sequencing the most valuable type-strain genomes for metagenomic binning, comparative biology and taxonomic classification.</title>
        <authorList>
            <person name="Goeker M."/>
        </authorList>
    </citation>
    <scope>NUCLEOTIDE SEQUENCE [LARGE SCALE GENOMIC DNA]</scope>
    <source>
        <strain evidence="9 10">DSM 103526</strain>
    </source>
</reference>
<dbReference type="Pfam" id="PF01546">
    <property type="entry name" value="Peptidase_M20"/>
    <property type="match status" value="1"/>
</dbReference>
<keyword evidence="6" id="KW-0862">Zinc</keyword>
<comment type="caution">
    <text evidence="9">The sequence shown here is derived from an EMBL/GenBank/DDBJ whole genome shotgun (WGS) entry which is preliminary data.</text>
</comment>
<evidence type="ECO:0000256" key="8">
    <source>
        <dbReference type="ARBA" id="ARBA00023049"/>
    </source>
</evidence>
<dbReference type="PROSITE" id="PS00759">
    <property type="entry name" value="ARGE_DAPE_CPG2_2"/>
    <property type="match status" value="1"/>
</dbReference>
<dbReference type="Proteomes" id="UP000579281">
    <property type="component" value="Unassembled WGS sequence"/>
</dbReference>
<evidence type="ECO:0000256" key="7">
    <source>
        <dbReference type="ARBA" id="ARBA00022997"/>
    </source>
</evidence>
<dbReference type="CDD" id="cd03888">
    <property type="entry name" value="M20_PepV"/>
    <property type="match status" value="1"/>
</dbReference>
<dbReference type="InterPro" id="IPR001261">
    <property type="entry name" value="ArgE/DapE_CS"/>
</dbReference>
<dbReference type="GO" id="GO:0008237">
    <property type="term" value="F:metallopeptidase activity"/>
    <property type="evidence" value="ECO:0007669"/>
    <property type="project" value="UniProtKB-KW"/>
</dbReference>
<keyword evidence="5" id="KW-0378">Hydrolase</keyword>
<dbReference type="GO" id="GO:0016805">
    <property type="term" value="F:dipeptidase activity"/>
    <property type="evidence" value="ECO:0007669"/>
    <property type="project" value="UniProtKB-KW"/>
</dbReference>
<sequence length="445" mass="49932">MQEIDKKIDELKDEMIESIQSLVRIKSVEDSPVEGMPFGEGVDQALRHTLEIAENMGFRVKYGNGYYGYAEIGEGEEMIGILGHVDVVPEGDLKRWCYPPYGGEIHEGRIFGRGAVDDKGPVIAALYAMKAVQELSYPIRKRVRLIVGVNEETRWECIKKYKELEETPSCGFTPDSDYPLIFAEKGLLQFQLVCNKARRVFVSGGNAYNSVPDHCTYNFQNNPRVIKVLEELHFDYERDGENVTVLGKGAHSAKAFLGKNAIARLCIALKQAEIETEAIDFIAEMVGEDCYAQKIVGNCEDEPSGKLTFNVAKIDLNDEQQVIGVDIRFPVTKRKEEIIKMIQAAAEKYDLVYQEIDYLPPLYVPNEHKLVQQLRKVFEDETGLDSTPIAAGGATYARAFENFVAFGPTFPGGEKLAHQADEYIEIDTLVKSLKMYTKAIAELAK</sequence>
<organism evidence="9 10">
    <name type="scientific">Anaerosolibacter carboniphilus</name>
    <dbReference type="NCBI Taxonomy" id="1417629"/>
    <lineage>
        <taxon>Bacteria</taxon>
        <taxon>Bacillati</taxon>
        <taxon>Bacillota</taxon>
        <taxon>Clostridia</taxon>
        <taxon>Peptostreptococcales</taxon>
        <taxon>Thermotaleaceae</taxon>
        <taxon>Anaerosolibacter</taxon>
    </lineage>
</organism>
<dbReference type="InterPro" id="IPR002933">
    <property type="entry name" value="Peptidase_M20"/>
</dbReference>
<dbReference type="Gene3D" id="3.40.630.10">
    <property type="entry name" value="Zn peptidases"/>
    <property type="match status" value="1"/>
</dbReference>
<dbReference type="AlphaFoldDB" id="A0A841KYY2"/>
<dbReference type="EMBL" id="JACHEN010000045">
    <property type="protein sequence ID" value="MBB6218691.1"/>
    <property type="molecule type" value="Genomic_DNA"/>
</dbReference>
<protein>
    <submittedName>
        <fullName evidence="9">Putative dipeptidase</fullName>
    </submittedName>
</protein>
<dbReference type="RefSeq" id="WP_184313391.1">
    <property type="nucleotide sequence ID" value="NZ_JACHEN010000045.1"/>
</dbReference>
<keyword evidence="3" id="KW-0645">Protease</keyword>
<keyword evidence="10" id="KW-1185">Reference proteome</keyword>
<evidence type="ECO:0000256" key="5">
    <source>
        <dbReference type="ARBA" id="ARBA00022801"/>
    </source>
</evidence>
<evidence type="ECO:0000256" key="2">
    <source>
        <dbReference type="ARBA" id="ARBA00006247"/>
    </source>
</evidence>
<name>A0A841KYY2_9FIRM</name>
<accession>A0A841KYY2</accession>
<keyword evidence="7" id="KW-0224">Dipeptidase</keyword>